<accession>A0AAF0TZY1</accession>
<evidence type="ECO:0000313" key="2">
    <source>
        <dbReference type="EMBL" id="WMV33518.1"/>
    </source>
</evidence>
<dbReference type="EMBL" id="CP133617">
    <property type="protein sequence ID" value="WMV33518.1"/>
    <property type="molecule type" value="Genomic_DNA"/>
</dbReference>
<evidence type="ECO:0000256" key="1">
    <source>
        <dbReference type="SAM" id="MobiDB-lite"/>
    </source>
</evidence>
<proteinExistence type="predicted"/>
<keyword evidence="3" id="KW-1185">Reference proteome</keyword>
<protein>
    <submittedName>
        <fullName evidence="2">Uncharacterized protein</fullName>
    </submittedName>
</protein>
<feature type="region of interest" description="Disordered" evidence="1">
    <location>
        <begin position="116"/>
        <end position="151"/>
    </location>
</feature>
<dbReference type="Proteomes" id="UP001234989">
    <property type="component" value="Chromosome 6"/>
</dbReference>
<organism evidence="2 3">
    <name type="scientific">Solanum verrucosum</name>
    <dbReference type="NCBI Taxonomy" id="315347"/>
    <lineage>
        <taxon>Eukaryota</taxon>
        <taxon>Viridiplantae</taxon>
        <taxon>Streptophyta</taxon>
        <taxon>Embryophyta</taxon>
        <taxon>Tracheophyta</taxon>
        <taxon>Spermatophyta</taxon>
        <taxon>Magnoliopsida</taxon>
        <taxon>eudicotyledons</taxon>
        <taxon>Gunneridae</taxon>
        <taxon>Pentapetalae</taxon>
        <taxon>asterids</taxon>
        <taxon>lamiids</taxon>
        <taxon>Solanales</taxon>
        <taxon>Solanaceae</taxon>
        <taxon>Solanoideae</taxon>
        <taxon>Solaneae</taxon>
        <taxon>Solanum</taxon>
    </lineage>
</organism>
<evidence type="ECO:0000313" key="3">
    <source>
        <dbReference type="Proteomes" id="UP001234989"/>
    </source>
</evidence>
<dbReference type="AlphaFoldDB" id="A0AAF0TZY1"/>
<gene>
    <name evidence="2" type="ORF">MTR67_026903</name>
</gene>
<reference evidence="2" key="1">
    <citation type="submission" date="2023-08" db="EMBL/GenBank/DDBJ databases">
        <title>A de novo genome assembly of Solanum verrucosum Schlechtendal, a Mexican diploid species geographically isolated from the other diploid A-genome species in potato relatives.</title>
        <authorList>
            <person name="Hosaka K."/>
        </authorList>
    </citation>
    <scope>NUCLEOTIDE SEQUENCE</scope>
    <source>
        <tissue evidence="2">Young leaves</tissue>
    </source>
</reference>
<sequence length="151" mass="17258">MSRTSVTISRLIRMQEYSSKGNPLKVGSQDYLSNMELAIVEVPNAFQIDESQMIQIESPNRVLHDILSHNLEEVKSLEAKENQIAKGVVETEESEEIWDYVPIEANISPKLLKCARKRKKQGNGEDTQPTRVQPKRVKSVPKRYEGSNLEY</sequence>
<name>A0AAF0TZY1_SOLVR</name>